<protein>
    <submittedName>
        <fullName evidence="2">Uncharacterized protein</fullName>
    </submittedName>
</protein>
<organism evidence="2 3">
    <name type="scientific">Egibacter rhizosphaerae</name>
    <dbReference type="NCBI Taxonomy" id="1670831"/>
    <lineage>
        <taxon>Bacteria</taxon>
        <taxon>Bacillati</taxon>
        <taxon>Actinomycetota</taxon>
        <taxon>Nitriliruptoria</taxon>
        <taxon>Egibacterales</taxon>
        <taxon>Egibacteraceae</taxon>
        <taxon>Egibacter</taxon>
    </lineage>
</organism>
<sequence>MGDEHEDHDPESQNADEDDAVEPAAPEGLTAPDEVSRGGDELADAPGPGEEGDEGGASVDAGGEDELPPPLAVEAANGLTHGHVTLHYSSRDVVVPFDGANAMRLLGLFQRRAVAAGPRVSAATTSSLQGWLVAALDGDEAPLAVSWLPAVADRAPRRSAVDPDLAVALL</sequence>
<dbReference type="KEGG" id="erz:ER308_08810"/>
<dbReference type="EMBL" id="CP036402">
    <property type="protein sequence ID" value="QBI19641.1"/>
    <property type="molecule type" value="Genomic_DNA"/>
</dbReference>
<proteinExistence type="predicted"/>
<evidence type="ECO:0000313" key="2">
    <source>
        <dbReference type="EMBL" id="QBI19641.1"/>
    </source>
</evidence>
<dbReference type="RefSeq" id="WP_131154638.1">
    <property type="nucleotide sequence ID" value="NZ_CP036402.1"/>
</dbReference>
<feature type="compositionally biased region" description="Basic and acidic residues" evidence="1">
    <location>
        <begin position="1"/>
        <end position="11"/>
    </location>
</feature>
<name>A0A411YEL7_9ACTN</name>
<reference evidence="2 3" key="1">
    <citation type="submission" date="2019-01" db="EMBL/GenBank/DDBJ databases">
        <title>Egibacter rhizosphaerae EGI 80759T.</title>
        <authorList>
            <person name="Chen D.-D."/>
            <person name="Tian Y."/>
            <person name="Jiao J.-Y."/>
            <person name="Zhang X.-T."/>
            <person name="Zhang Y.-G."/>
            <person name="Zhang Y."/>
            <person name="Xiao M."/>
            <person name="Shu W.-S."/>
            <person name="Li W.-J."/>
        </authorList>
    </citation>
    <scope>NUCLEOTIDE SEQUENCE [LARGE SCALE GENOMIC DNA]</scope>
    <source>
        <strain evidence="2 3">EGI 80759</strain>
    </source>
</reference>
<accession>A0A411YEL7</accession>
<feature type="region of interest" description="Disordered" evidence="1">
    <location>
        <begin position="1"/>
        <end position="71"/>
    </location>
</feature>
<evidence type="ECO:0000256" key="1">
    <source>
        <dbReference type="SAM" id="MobiDB-lite"/>
    </source>
</evidence>
<evidence type="ECO:0000313" key="3">
    <source>
        <dbReference type="Proteomes" id="UP000291469"/>
    </source>
</evidence>
<dbReference type="AlphaFoldDB" id="A0A411YEL7"/>
<gene>
    <name evidence="2" type="ORF">ER308_08810</name>
</gene>
<keyword evidence="3" id="KW-1185">Reference proteome</keyword>
<dbReference type="Proteomes" id="UP000291469">
    <property type="component" value="Chromosome"/>
</dbReference>